<sequence>MVRRLPLLLLATVASCMEMRETVERMVMVRTTGSDLQPAATGYIYKKRSDGPASVVKMDESEIMEQLSKFYDQPKVYAAPEKDSDESKAASHPSEEYVIPVVEKQEEEADHVDGIADDDYAAAYDGYGDYKRKFADYLHGLGHFDDGVYHEHGDGKEYGSEGHHGLGEKGFKGFDTKHHYGKGDAGDYHAGKYDSFYVAGKGGHEKVYDEANKYGEHHATGHGEKGGDHGHKEEHSKGEKLEGFHKVYDKNEFKKDHDFYDADRHKGGYHKYGDGHNYHETEGAGHKKGGSHESEHHGAESGKEGKHEHDSGAEHDSTHSAEEGGTSGQHGHKDFGSKGGSYNGKGYGYQVKH</sequence>
<feature type="compositionally biased region" description="Gly residues" evidence="1">
    <location>
        <begin position="337"/>
        <end position="347"/>
    </location>
</feature>
<feature type="compositionally biased region" description="Basic and acidic residues" evidence="1">
    <location>
        <begin position="271"/>
        <end position="322"/>
    </location>
</feature>
<protein>
    <submittedName>
        <fullName evidence="3">Uncharacterized protein</fullName>
    </submittedName>
</protein>
<proteinExistence type="predicted"/>
<keyword evidence="2" id="KW-0732">Signal</keyword>
<organism evidence="3 4">
    <name type="scientific">Iphiclides podalirius</name>
    <name type="common">scarce swallowtail</name>
    <dbReference type="NCBI Taxonomy" id="110791"/>
    <lineage>
        <taxon>Eukaryota</taxon>
        <taxon>Metazoa</taxon>
        <taxon>Ecdysozoa</taxon>
        <taxon>Arthropoda</taxon>
        <taxon>Hexapoda</taxon>
        <taxon>Insecta</taxon>
        <taxon>Pterygota</taxon>
        <taxon>Neoptera</taxon>
        <taxon>Endopterygota</taxon>
        <taxon>Lepidoptera</taxon>
        <taxon>Glossata</taxon>
        <taxon>Ditrysia</taxon>
        <taxon>Papilionoidea</taxon>
        <taxon>Papilionidae</taxon>
        <taxon>Papilioninae</taxon>
        <taxon>Iphiclides</taxon>
    </lineage>
</organism>
<feature type="signal peptide" evidence="2">
    <location>
        <begin position="1"/>
        <end position="16"/>
    </location>
</feature>
<dbReference type="Pfam" id="PF16009">
    <property type="entry name" value="DUF4779"/>
    <property type="match status" value="1"/>
</dbReference>
<feature type="region of interest" description="Disordered" evidence="1">
    <location>
        <begin position="216"/>
        <end position="242"/>
    </location>
</feature>
<evidence type="ECO:0000313" key="3">
    <source>
        <dbReference type="EMBL" id="CAH2054175.1"/>
    </source>
</evidence>
<dbReference type="Proteomes" id="UP000837857">
    <property type="component" value="Chromosome 21"/>
</dbReference>
<accession>A0ABN8IFF2</accession>
<dbReference type="EMBL" id="OW152833">
    <property type="protein sequence ID" value="CAH2054175.1"/>
    <property type="molecule type" value="Genomic_DNA"/>
</dbReference>
<name>A0ABN8IFF2_9NEOP</name>
<keyword evidence="4" id="KW-1185">Reference proteome</keyword>
<dbReference type="InterPro" id="IPR031959">
    <property type="entry name" value="DUF4779"/>
</dbReference>
<evidence type="ECO:0000256" key="1">
    <source>
        <dbReference type="SAM" id="MobiDB-lite"/>
    </source>
</evidence>
<evidence type="ECO:0000256" key="2">
    <source>
        <dbReference type="SAM" id="SignalP"/>
    </source>
</evidence>
<feature type="non-terminal residue" evidence="3">
    <location>
        <position position="353"/>
    </location>
</feature>
<reference evidence="3" key="1">
    <citation type="submission" date="2022-03" db="EMBL/GenBank/DDBJ databases">
        <authorList>
            <person name="Martin H S."/>
        </authorList>
    </citation>
    <scope>NUCLEOTIDE SEQUENCE</scope>
</reference>
<evidence type="ECO:0000313" key="4">
    <source>
        <dbReference type="Proteomes" id="UP000837857"/>
    </source>
</evidence>
<dbReference type="PROSITE" id="PS51257">
    <property type="entry name" value="PROKAR_LIPOPROTEIN"/>
    <property type="match status" value="1"/>
</dbReference>
<gene>
    <name evidence="3" type="ORF">IPOD504_LOCUS8516</name>
</gene>
<feature type="chain" id="PRO_5046139001" evidence="2">
    <location>
        <begin position="17"/>
        <end position="353"/>
    </location>
</feature>
<feature type="region of interest" description="Disordered" evidence="1">
    <location>
        <begin position="271"/>
        <end position="353"/>
    </location>
</feature>